<organism evidence="2 3">
    <name type="scientific">Chlamydomonas reinhardtii</name>
    <name type="common">Chlamydomonas smithii</name>
    <dbReference type="NCBI Taxonomy" id="3055"/>
    <lineage>
        <taxon>Eukaryota</taxon>
        <taxon>Viridiplantae</taxon>
        <taxon>Chlorophyta</taxon>
        <taxon>core chlorophytes</taxon>
        <taxon>Chlorophyceae</taxon>
        <taxon>CS clade</taxon>
        <taxon>Chlamydomonadales</taxon>
        <taxon>Chlamydomonadaceae</taxon>
        <taxon>Chlamydomonas</taxon>
    </lineage>
</organism>
<dbReference type="RefSeq" id="XP_042915647.1">
    <property type="nucleotide sequence ID" value="XM_043071005.1"/>
</dbReference>
<evidence type="ECO:0000313" key="3">
    <source>
        <dbReference type="Proteomes" id="UP000006906"/>
    </source>
</evidence>
<evidence type="ECO:0000256" key="1">
    <source>
        <dbReference type="SAM" id="MobiDB-lite"/>
    </source>
</evidence>
<keyword evidence="3" id="KW-1185">Reference proteome</keyword>
<feature type="compositionally biased region" description="Polar residues" evidence="1">
    <location>
        <begin position="78"/>
        <end position="89"/>
    </location>
</feature>
<dbReference type="InParanoid" id="A0A2K3CTK8"/>
<feature type="region of interest" description="Disordered" evidence="1">
    <location>
        <begin position="74"/>
        <end position="112"/>
    </location>
</feature>
<evidence type="ECO:0000313" key="2">
    <source>
        <dbReference type="EMBL" id="PNW71624.1"/>
    </source>
</evidence>
<dbReference type="EMBL" id="CM008977">
    <property type="protein sequence ID" value="PNW71624.1"/>
    <property type="molecule type" value="Genomic_DNA"/>
</dbReference>
<reference evidence="2 3" key="1">
    <citation type="journal article" date="2007" name="Science">
        <title>The Chlamydomonas genome reveals the evolution of key animal and plant functions.</title>
        <authorList>
            <person name="Merchant S.S."/>
            <person name="Prochnik S.E."/>
            <person name="Vallon O."/>
            <person name="Harris E.H."/>
            <person name="Karpowicz S.J."/>
            <person name="Witman G.B."/>
            <person name="Terry A."/>
            <person name="Salamov A."/>
            <person name="Fritz-Laylin L.K."/>
            <person name="Marechal-Drouard L."/>
            <person name="Marshall W.F."/>
            <person name="Qu L.H."/>
            <person name="Nelson D.R."/>
            <person name="Sanderfoot A.A."/>
            <person name="Spalding M.H."/>
            <person name="Kapitonov V.V."/>
            <person name="Ren Q."/>
            <person name="Ferris P."/>
            <person name="Lindquist E."/>
            <person name="Shapiro H."/>
            <person name="Lucas S.M."/>
            <person name="Grimwood J."/>
            <person name="Schmutz J."/>
            <person name="Cardol P."/>
            <person name="Cerutti H."/>
            <person name="Chanfreau G."/>
            <person name="Chen C.L."/>
            <person name="Cognat V."/>
            <person name="Croft M.T."/>
            <person name="Dent R."/>
            <person name="Dutcher S."/>
            <person name="Fernandez E."/>
            <person name="Fukuzawa H."/>
            <person name="Gonzalez-Ballester D."/>
            <person name="Gonzalez-Halphen D."/>
            <person name="Hallmann A."/>
            <person name="Hanikenne M."/>
            <person name="Hippler M."/>
            <person name="Inwood W."/>
            <person name="Jabbari K."/>
            <person name="Kalanon M."/>
            <person name="Kuras R."/>
            <person name="Lefebvre P.A."/>
            <person name="Lemaire S.D."/>
            <person name="Lobanov A.V."/>
            <person name="Lohr M."/>
            <person name="Manuell A."/>
            <person name="Meier I."/>
            <person name="Mets L."/>
            <person name="Mittag M."/>
            <person name="Mittelmeier T."/>
            <person name="Moroney J.V."/>
            <person name="Moseley J."/>
            <person name="Napoli C."/>
            <person name="Nedelcu A.M."/>
            <person name="Niyogi K."/>
            <person name="Novoselov S.V."/>
            <person name="Paulsen I.T."/>
            <person name="Pazour G."/>
            <person name="Purton S."/>
            <person name="Ral J.P."/>
            <person name="Riano-Pachon D.M."/>
            <person name="Riekhof W."/>
            <person name="Rymarquis L."/>
            <person name="Schroda M."/>
            <person name="Stern D."/>
            <person name="Umen J."/>
            <person name="Willows R."/>
            <person name="Wilson N."/>
            <person name="Zimmer S.L."/>
            <person name="Allmer J."/>
            <person name="Balk J."/>
            <person name="Bisova K."/>
            <person name="Chen C.J."/>
            <person name="Elias M."/>
            <person name="Gendler K."/>
            <person name="Hauser C."/>
            <person name="Lamb M.R."/>
            <person name="Ledford H."/>
            <person name="Long J.C."/>
            <person name="Minagawa J."/>
            <person name="Page M.D."/>
            <person name="Pan J."/>
            <person name="Pootakham W."/>
            <person name="Roje S."/>
            <person name="Rose A."/>
            <person name="Stahlberg E."/>
            <person name="Terauchi A.M."/>
            <person name="Yang P."/>
            <person name="Ball S."/>
            <person name="Bowler C."/>
            <person name="Dieckmann C.L."/>
            <person name="Gladyshev V.N."/>
            <person name="Green P."/>
            <person name="Jorgensen R."/>
            <person name="Mayfield S."/>
            <person name="Mueller-Roeber B."/>
            <person name="Rajamani S."/>
            <person name="Sayre R.T."/>
            <person name="Brokstein P."/>
            <person name="Dubchak I."/>
            <person name="Goodstein D."/>
            <person name="Hornick L."/>
            <person name="Huang Y.W."/>
            <person name="Jhaveri J."/>
            <person name="Luo Y."/>
            <person name="Martinez D."/>
            <person name="Ngau W.C."/>
            <person name="Otillar B."/>
            <person name="Poliakov A."/>
            <person name="Porter A."/>
            <person name="Szajkowski L."/>
            <person name="Werner G."/>
            <person name="Zhou K."/>
            <person name="Grigoriev I.V."/>
            <person name="Rokhsar D.S."/>
            <person name="Grossman A.R."/>
        </authorList>
    </citation>
    <scope>NUCLEOTIDE SEQUENCE [LARGE SCALE GENOMIC DNA]</scope>
    <source>
        <strain evidence="3">CC-503</strain>
    </source>
</reference>
<protein>
    <submittedName>
        <fullName evidence="2">Uncharacterized protein</fullName>
    </submittedName>
</protein>
<dbReference type="Gramene" id="PNW71624">
    <property type="protein sequence ID" value="PNW71624"/>
    <property type="gene ID" value="CHLRE_16g661976v5"/>
</dbReference>
<accession>A0A2K3CTK8</accession>
<dbReference type="Proteomes" id="UP000006906">
    <property type="component" value="Chromosome 16"/>
</dbReference>
<dbReference type="GeneID" id="66056578"/>
<gene>
    <name evidence="2" type="ORF">CHLRE_16g661976v5</name>
</gene>
<proteinExistence type="predicted"/>
<dbReference type="AlphaFoldDB" id="A0A2K3CTK8"/>
<dbReference type="KEGG" id="cre:CHLRE_16g661976v5"/>
<name>A0A2K3CTK8_CHLRE</name>
<sequence>MARPCLLHPTAHPSYRSGATLISSGSQWKPLPLFAVTEANVTLPTLPALLTLCWRPMKRWLQQQLQANAPQALAMGASPNQGHPWSTSFKCADNADSWRKGDGGQQLGMAPL</sequence>